<dbReference type="Proteomes" id="UP001189429">
    <property type="component" value="Unassembled WGS sequence"/>
</dbReference>
<accession>A0ABN9X7W2</accession>
<sequence length="181" mass="19826">MATAKDDAKADREDAEQAWAEAKLWKQSYLEDPSLKICENLKKGEKPREEKTRNADLQRRLRVVQTGCYAAIGRVNFYELTLDLFTFGKGLLRASTASAPPMLYDVWYVPEEEGADEDDATRDPCAALLARGGPGSCAGGQGAPETRAAAGKLQTFRCPSGEDSDDELCQGHWSHLAEVAE</sequence>
<protein>
    <submittedName>
        <fullName evidence="1">Uncharacterized protein</fullName>
    </submittedName>
</protein>
<proteinExistence type="predicted"/>
<keyword evidence="2" id="KW-1185">Reference proteome</keyword>
<name>A0ABN9X7W2_9DINO</name>
<dbReference type="EMBL" id="CAUYUJ010019871">
    <property type="protein sequence ID" value="CAK0894264.1"/>
    <property type="molecule type" value="Genomic_DNA"/>
</dbReference>
<evidence type="ECO:0000313" key="1">
    <source>
        <dbReference type="EMBL" id="CAK0894264.1"/>
    </source>
</evidence>
<reference evidence="1" key="1">
    <citation type="submission" date="2023-10" db="EMBL/GenBank/DDBJ databases">
        <authorList>
            <person name="Chen Y."/>
            <person name="Shah S."/>
            <person name="Dougan E. K."/>
            <person name="Thang M."/>
            <person name="Chan C."/>
        </authorList>
    </citation>
    <scope>NUCLEOTIDE SEQUENCE [LARGE SCALE GENOMIC DNA]</scope>
</reference>
<organism evidence="1 2">
    <name type="scientific">Prorocentrum cordatum</name>
    <dbReference type="NCBI Taxonomy" id="2364126"/>
    <lineage>
        <taxon>Eukaryota</taxon>
        <taxon>Sar</taxon>
        <taxon>Alveolata</taxon>
        <taxon>Dinophyceae</taxon>
        <taxon>Prorocentrales</taxon>
        <taxon>Prorocentraceae</taxon>
        <taxon>Prorocentrum</taxon>
    </lineage>
</organism>
<comment type="caution">
    <text evidence="1">The sequence shown here is derived from an EMBL/GenBank/DDBJ whole genome shotgun (WGS) entry which is preliminary data.</text>
</comment>
<gene>
    <name evidence="1" type="ORF">PCOR1329_LOCUS73344</name>
</gene>
<evidence type="ECO:0000313" key="2">
    <source>
        <dbReference type="Proteomes" id="UP001189429"/>
    </source>
</evidence>